<dbReference type="Proteomes" id="UP001608902">
    <property type="component" value="Unassembled WGS sequence"/>
</dbReference>
<comment type="caution">
    <text evidence="2">The sequence shown here is derived from an EMBL/GenBank/DDBJ whole genome shotgun (WGS) entry which is preliminary data.</text>
</comment>
<name>A0ABD6F0F7_9BILA</name>
<reference evidence="2 3" key="1">
    <citation type="submission" date="2024-08" db="EMBL/GenBank/DDBJ databases">
        <title>Gnathostoma spinigerum genome.</title>
        <authorList>
            <person name="Gonzalez-Bertolin B."/>
            <person name="Monzon S."/>
            <person name="Zaballos A."/>
            <person name="Jimenez P."/>
            <person name="Dekumyoy P."/>
            <person name="Varona S."/>
            <person name="Cuesta I."/>
            <person name="Sumanam S."/>
            <person name="Adisakwattana P."/>
            <person name="Gasser R.B."/>
            <person name="Hernandez-Gonzalez A."/>
            <person name="Young N.D."/>
            <person name="Perteguer M.J."/>
        </authorList>
    </citation>
    <scope>NUCLEOTIDE SEQUENCE [LARGE SCALE GENOMIC DNA]</scope>
    <source>
        <strain evidence="2">AL3</strain>
        <tissue evidence="2">Liver</tissue>
    </source>
</reference>
<evidence type="ECO:0000313" key="3">
    <source>
        <dbReference type="Proteomes" id="UP001608902"/>
    </source>
</evidence>
<feature type="transmembrane region" description="Helical" evidence="1">
    <location>
        <begin position="177"/>
        <end position="200"/>
    </location>
</feature>
<protein>
    <submittedName>
        <fullName evidence="2">Uncharacterized protein</fullName>
    </submittedName>
</protein>
<evidence type="ECO:0000256" key="1">
    <source>
        <dbReference type="SAM" id="Phobius"/>
    </source>
</evidence>
<keyword evidence="1" id="KW-0472">Membrane</keyword>
<keyword evidence="3" id="KW-1185">Reference proteome</keyword>
<sequence>MEATEIDCSVNLTGEILVQRLEMLGDVIQEFYGWLQLPLAIPTLLLLIKHVVTLAQQLRTNKVSKRSSIMLLNRGIGDMVTCISVILIAFYVLLKEPSQSDNIASLLDMFCMCSFWSAMLSNISISLLKLYAFWRPLGYSQTVTVRRCLHLIAVRCIRLFIFMFPSKLRITSHHASANLILLLRLVFALVSYFICFSCYLRLKY</sequence>
<keyword evidence="1" id="KW-0812">Transmembrane</keyword>
<proteinExistence type="predicted"/>
<dbReference type="SUPFAM" id="SSF81321">
    <property type="entry name" value="Family A G protein-coupled receptor-like"/>
    <property type="match status" value="1"/>
</dbReference>
<feature type="transmembrane region" description="Helical" evidence="1">
    <location>
        <begin position="148"/>
        <end position="165"/>
    </location>
</feature>
<feature type="transmembrane region" description="Helical" evidence="1">
    <location>
        <begin position="31"/>
        <end position="55"/>
    </location>
</feature>
<organism evidence="2 3">
    <name type="scientific">Gnathostoma spinigerum</name>
    <dbReference type="NCBI Taxonomy" id="75299"/>
    <lineage>
        <taxon>Eukaryota</taxon>
        <taxon>Metazoa</taxon>
        <taxon>Ecdysozoa</taxon>
        <taxon>Nematoda</taxon>
        <taxon>Chromadorea</taxon>
        <taxon>Rhabditida</taxon>
        <taxon>Spirurina</taxon>
        <taxon>Gnathostomatomorpha</taxon>
        <taxon>Gnathostomatoidea</taxon>
        <taxon>Gnathostomatidae</taxon>
        <taxon>Gnathostoma</taxon>
    </lineage>
</organism>
<evidence type="ECO:0000313" key="2">
    <source>
        <dbReference type="EMBL" id="MFH4982607.1"/>
    </source>
</evidence>
<keyword evidence="1" id="KW-1133">Transmembrane helix</keyword>
<dbReference type="Gene3D" id="1.20.1070.10">
    <property type="entry name" value="Rhodopsin 7-helix transmembrane proteins"/>
    <property type="match status" value="1"/>
</dbReference>
<feature type="transmembrane region" description="Helical" evidence="1">
    <location>
        <begin position="76"/>
        <end position="94"/>
    </location>
</feature>
<dbReference type="EMBL" id="JBGFUD010009678">
    <property type="protein sequence ID" value="MFH4982607.1"/>
    <property type="molecule type" value="Genomic_DNA"/>
</dbReference>
<feature type="transmembrane region" description="Helical" evidence="1">
    <location>
        <begin position="106"/>
        <end position="128"/>
    </location>
</feature>
<accession>A0ABD6F0F7</accession>
<gene>
    <name evidence="2" type="ORF">AB6A40_009316</name>
</gene>
<dbReference type="AlphaFoldDB" id="A0ABD6F0F7"/>